<dbReference type="PANTHER" id="PTHR46268:SF6">
    <property type="entry name" value="UNIVERSAL STRESS PROTEIN UP12"/>
    <property type="match status" value="1"/>
</dbReference>
<feature type="domain" description="UspA" evidence="2">
    <location>
        <begin position="8"/>
        <end position="146"/>
    </location>
</feature>
<dbReference type="InterPro" id="IPR014729">
    <property type="entry name" value="Rossmann-like_a/b/a_fold"/>
</dbReference>
<evidence type="ECO:0000259" key="2">
    <source>
        <dbReference type="Pfam" id="PF00582"/>
    </source>
</evidence>
<dbReference type="InterPro" id="IPR006016">
    <property type="entry name" value="UspA"/>
</dbReference>
<evidence type="ECO:0000313" key="3">
    <source>
        <dbReference type="EMBL" id="KJY63202.1"/>
    </source>
</evidence>
<dbReference type="EMBL" id="JXJQ01000002">
    <property type="protein sequence ID" value="KJY63202.1"/>
    <property type="molecule type" value="Genomic_DNA"/>
</dbReference>
<dbReference type="SUPFAM" id="SSF52402">
    <property type="entry name" value="Adenine nucleotide alpha hydrolases-like"/>
    <property type="match status" value="1"/>
</dbReference>
<dbReference type="Pfam" id="PF00582">
    <property type="entry name" value="Usp"/>
    <property type="match status" value="1"/>
</dbReference>
<dbReference type="HOGENOM" id="CLU_049301_16_0_9"/>
<dbReference type="OrthoDB" id="2243761at2"/>
<comment type="caution">
    <text evidence="3">The sequence shown here is derived from an EMBL/GenBank/DDBJ whole genome shotgun (WGS) entry which is preliminary data.</text>
</comment>
<dbReference type="AlphaFoldDB" id="A0A0F4LWP6"/>
<dbReference type="STRING" id="1218492.JG30_01100"/>
<dbReference type="PRINTS" id="PR01438">
    <property type="entry name" value="UNVRSLSTRESS"/>
</dbReference>
<name>A0A0F4LWP6_9LACO</name>
<organism evidence="3 4">
    <name type="scientific">Bombilactobacillus mellifer</name>
    <dbReference type="NCBI Taxonomy" id="1218492"/>
    <lineage>
        <taxon>Bacteria</taxon>
        <taxon>Bacillati</taxon>
        <taxon>Bacillota</taxon>
        <taxon>Bacilli</taxon>
        <taxon>Lactobacillales</taxon>
        <taxon>Lactobacillaceae</taxon>
        <taxon>Bombilactobacillus</taxon>
    </lineage>
</organism>
<evidence type="ECO:0000313" key="4">
    <source>
        <dbReference type="Proteomes" id="UP000033558"/>
    </source>
</evidence>
<dbReference type="Proteomes" id="UP000033558">
    <property type="component" value="Unassembled WGS sequence"/>
</dbReference>
<protein>
    <submittedName>
        <fullName evidence="3">Nucleotide-binding protein, universal stress protein UspA family</fullName>
    </submittedName>
</protein>
<sequence length="146" mass="16466">MTETEDNFQRILVGVDQSADAQKAFHFAIRRAQQTHAQLLIVSIFEKQTMNVYEALNDDYVRNKREDVEKDLQQYIATAQAAGVQDVRGIISEGNPGEKIVEDIIPQYQPDLLIIGSLDKKGPQRFFGSQAAYMAKRAPISVLVIR</sequence>
<dbReference type="PATRIC" id="fig|1218492.5.peg.223"/>
<dbReference type="PANTHER" id="PTHR46268">
    <property type="entry name" value="STRESS RESPONSE PROTEIN NHAX"/>
    <property type="match status" value="1"/>
</dbReference>
<reference evidence="3 4" key="1">
    <citation type="submission" date="2015-01" db="EMBL/GenBank/DDBJ databases">
        <title>Comparative genomics of the lactic acid bacteria isolated from the honey bee gut.</title>
        <authorList>
            <person name="Ellegaard K.M."/>
            <person name="Tamarit D."/>
            <person name="Javelind E."/>
            <person name="Olofsson T."/>
            <person name="Andersson S.G."/>
            <person name="Vasquez A."/>
        </authorList>
    </citation>
    <scope>NUCLEOTIDE SEQUENCE [LARGE SCALE GENOMIC DNA]</scope>
    <source>
        <strain evidence="3 4">Bin4</strain>
    </source>
</reference>
<dbReference type="InterPro" id="IPR006015">
    <property type="entry name" value="Universal_stress_UspA"/>
</dbReference>
<comment type="similarity">
    <text evidence="1">Belongs to the universal stress protein A family.</text>
</comment>
<accession>A0A0F4LWP6</accession>
<keyword evidence="4" id="KW-1185">Reference proteome</keyword>
<gene>
    <name evidence="3" type="ORF">JG30_01100</name>
</gene>
<dbReference type="RefSeq" id="WP_046315257.1">
    <property type="nucleotide sequence ID" value="NZ_JBHSZT010000003.1"/>
</dbReference>
<evidence type="ECO:0000256" key="1">
    <source>
        <dbReference type="ARBA" id="ARBA00008791"/>
    </source>
</evidence>
<proteinExistence type="inferred from homology"/>
<dbReference type="CDD" id="cd00293">
    <property type="entry name" value="USP-like"/>
    <property type="match status" value="1"/>
</dbReference>
<dbReference type="Gene3D" id="3.40.50.620">
    <property type="entry name" value="HUPs"/>
    <property type="match status" value="1"/>
</dbReference>